<gene>
    <name evidence="1" type="ORF">Fcan01_22718</name>
</gene>
<protein>
    <submittedName>
        <fullName evidence="1">Uncharacterized protein</fullName>
    </submittedName>
</protein>
<keyword evidence="2" id="KW-1185">Reference proteome</keyword>
<dbReference type="AlphaFoldDB" id="A0A226DA04"/>
<sequence>MYHLYSAKFQKLWETIAQEGQNINDPDSLGDTPWTLSSIGEMLTQGENGIYSDKFNIEAVTRLGKPYLPDESKSNLSDYPSPLMEPIISRVRHPALRASFKNTRIERNMIRIIDDFAAEKLDRTAPYQIQPFPLKLEKDSLAAREGLKEYYAELGVTDKAEFEARSVRDYVFNIYILSSPKGYNIYDLSIAASAICLTFGIDYLDNYDGSNFGTRDGYHAALTDAVTVCSGAKYAAVMEHVVINAAFLEYKNDLTVTALTSTIIPTITDHPMPTPLEYLEVRWLDAFLAIHIKFALVLADGAGIPVDARLNPTGTRFCPRIRRCLDMYIHNNDIIDLISDFHGEPLNSVYVAARYGGRNAIIGYADACATCVDDCAKCDCDAGDAVHDWAVALVEGILTMYQLVPRYIAITQLAEVSDLTSQICKDLINSSQHGAFTSGKVATFHSNIPALHDAQWKPLYNIDKVPPYDGVGECSHCKSITTWLVNRGLYRERRDILGNQVRDFVKEHVHLNPSPEMNKFWGQLIYILAGEECSAEIVQECARVVDSTWNLLRLAGDGGDVFLIRKRQIRLYFDVCNIVTRTHDFPKGHHLRRAVVGLISVMGHRTDVSVFQRILDGLLEYSAQQV</sequence>
<evidence type="ECO:0000313" key="1">
    <source>
        <dbReference type="EMBL" id="OXA42385.1"/>
    </source>
</evidence>
<dbReference type="EMBL" id="LNIX01000026">
    <property type="protein sequence ID" value="OXA42385.1"/>
    <property type="molecule type" value="Genomic_DNA"/>
</dbReference>
<reference evidence="1 2" key="1">
    <citation type="submission" date="2015-12" db="EMBL/GenBank/DDBJ databases">
        <title>The genome of Folsomia candida.</title>
        <authorList>
            <person name="Faddeeva A."/>
            <person name="Derks M.F."/>
            <person name="Anvar Y."/>
            <person name="Smit S."/>
            <person name="Van Straalen N."/>
            <person name="Roelofs D."/>
        </authorList>
    </citation>
    <scope>NUCLEOTIDE SEQUENCE [LARGE SCALE GENOMIC DNA]</scope>
    <source>
        <strain evidence="1 2">VU population</strain>
        <tissue evidence="1">Whole body</tissue>
    </source>
</reference>
<proteinExistence type="predicted"/>
<comment type="caution">
    <text evidence="1">The sequence shown here is derived from an EMBL/GenBank/DDBJ whole genome shotgun (WGS) entry which is preliminary data.</text>
</comment>
<evidence type="ECO:0000313" key="2">
    <source>
        <dbReference type="Proteomes" id="UP000198287"/>
    </source>
</evidence>
<accession>A0A226DA04</accession>
<dbReference type="Proteomes" id="UP000198287">
    <property type="component" value="Unassembled WGS sequence"/>
</dbReference>
<organism evidence="1 2">
    <name type="scientific">Folsomia candida</name>
    <name type="common">Springtail</name>
    <dbReference type="NCBI Taxonomy" id="158441"/>
    <lineage>
        <taxon>Eukaryota</taxon>
        <taxon>Metazoa</taxon>
        <taxon>Ecdysozoa</taxon>
        <taxon>Arthropoda</taxon>
        <taxon>Hexapoda</taxon>
        <taxon>Collembola</taxon>
        <taxon>Entomobryomorpha</taxon>
        <taxon>Isotomoidea</taxon>
        <taxon>Isotomidae</taxon>
        <taxon>Proisotominae</taxon>
        <taxon>Folsomia</taxon>
    </lineage>
</organism>
<name>A0A226DA04_FOLCA</name>